<accession>A0A1F6BLF1</accession>
<feature type="transmembrane region" description="Helical" evidence="1">
    <location>
        <begin position="28"/>
        <end position="49"/>
    </location>
</feature>
<dbReference type="EMBL" id="MFKH01000003">
    <property type="protein sequence ID" value="OGG37751.1"/>
    <property type="molecule type" value="Genomic_DNA"/>
</dbReference>
<sequence>MPFAFTIGALALGLLVQCVFPKERGRERILKAFCAAAVFIVAASVLYLIAAQYMAWSEAGPPAVYLVPPHRSMSYVISYVFARSGVSYVVSLTAALALAAVMMWANRRHEERFFEKEEPYLAALAVFLLGNPSAPYAWLWYIGALLVTALLVTSYRLRVKDYRFSLYYLWLPLALGVILVESLL</sequence>
<protein>
    <submittedName>
        <fullName evidence="2">Uncharacterized protein</fullName>
    </submittedName>
</protein>
<dbReference type="AlphaFoldDB" id="A0A1F6BLF1"/>
<keyword evidence="1" id="KW-1133">Transmembrane helix</keyword>
<keyword evidence="1" id="KW-0472">Membrane</keyword>
<feature type="transmembrane region" description="Helical" evidence="1">
    <location>
        <begin position="80"/>
        <end position="105"/>
    </location>
</feature>
<dbReference type="Proteomes" id="UP000176273">
    <property type="component" value="Unassembled WGS sequence"/>
</dbReference>
<evidence type="ECO:0000256" key="1">
    <source>
        <dbReference type="SAM" id="Phobius"/>
    </source>
</evidence>
<reference evidence="2 3" key="1">
    <citation type="journal article" date="2016" name="Nat. Commun.">
        <title>Thousands of microbial genomes shed light on interconnected biogeochemical processes in an aquifer system.</title>
        <authorList>
            <person name="Anantharaman K."/>
            <person name="Brown C.T."/>
            <person name="Hug L.A."/>
            <person name="Sharon I."/>
            <person name="Castelle C.J."/>
            <person name="Probst A.J."/>
            <person name="Thomas B.C."/>
            <person name="Singh A."/>
            <person name="Wilkins M.J."/>
            <person name="Karaoz U."/>
            <person name="Brodie E.L."/>
            <person name="Williams K.H."/>
            <person name="Hubbard S.S."/>
            <person name="Banfield J.F."/>
        </authorList>
    </citation>
    <scope>NUCLEOTIDE SEQUENCE [LARGE SCALE GENOMIC DNA]</scope>
</reference>
<feature type="transmembrane region" description="Helical" evidence="1">
    <location>
        <begin position="164"/>
        <end position="183"/>
    </location>
</feature>
<dbReference type="STRING" id="1798468.A2110_02075"/>
<evidence type="ECO:0000313" key="3">
    <source>
        <dbReference type="Proteomes" id="UP000176273"/>
    </source>
</evidence>
<evidence type="ECO:0000313" key="2">
    <source>
        <dbReference type="EMBL" id="OGG37751.1"/>
    </source>
</evidence>
<keyword evidence="1" id="KW-0812">Transmembrane</keyword>
<name>A0A1F6BLF1_9BACT</name>
<comment type="caution">
    <text evidence="2">The sequence shown here is derived from an EMBL/GenBank/DDBJ whole genome shotgun (WGS) entry which is preliminary data.</text>
</comment>
<gene>
    <name evidence="2" type="ORF">A2110_02075</name>
</gene>
<organism evidence="2 3">
    <name type="scientific">Candidatus Jorgensenbacteria bacterium GWA1_54_12</name>
    <dbReference type="NCBI Taxonomy" id="1798468"/>
    <lineage>
        <taxon>Bacteria</taxon>
        <taxon>Candidatus Joergenseniibacteriota</taxon>
    </lineage>
</organism>
<proteinExistence type="predicted"/>